<protein>
    <submittedName>
        <fullName evidence="1">Uncharacterized protein</fullName>
    </submittedName>
</protein>
<dbReference type="KEGG" id="mema:MMAB1_1850"/>
<dbReference type="EMBL" id="LT158599">
    <property type="protein sequence ID" value="CVK33063.1"/>
    <property type="molecule type" value="Genomic_DNA"/>
</dbReference>
<reference evidence="1 2" key="1">
    <citation type="submission" date="2016-01" db="EMBL/GenBank/DDBJ databases">
        <authorList>
            <person name="Manzoor S."/>
        </authorList>
    </citation>
    <scope>NUCLEOTIDE SEQUENCE [LARGE SCALE GENOMIC DNA]</scope>
    <source>
        <strain evidence="1">Methanoculleus sp MAB1</strain>
    </source>
</reference>
<dbReference type="RefSeq" id="WP_062263765.1">
    <property type="nucleotide sequence ID" value="NZ_DAIMMY010000007.1"/>
</dbReference>
<dbReference type="Proteomes" id="UP000069850">
    <property type="component" value="Chromosome 1"/>
</dbReference>
<accession>A0A0X3BM49</accession>
<organism evidence="1 2">
    <name type="scientific">Methanoculleus bourgensis</name>
    <dbReference type="NCBI Taxonomy" id="83986"/>
    <lineage>
        <taxon>Archaea</taxon>
        <taxon>Methanobacteriati</taxon>
        <taxon>Methanobacteriota</taxon>
        <taxon>Stenosarchaea group</taxon>
        <taxon>Methanomicrobia</taxon>
        <taxon>Methanomicrobiales</taxon>
        <taxon>Methanomicrobiaceae</taxon>
        <taxon>Methanoculleus</taxon>
    </lineage>
</organism>
<name>A0A0X3BM49_9EURY</name>
<evidence type="ECO:0000313" key="2">
    <source>
        <dbReference type="Proteomes" id="UP000069850"/>
    </source>
</evidence>
<dbReference type="AlphaFoldDB" id="A0A0X3BM49"/>
<dbReference type="OrthoDB" id="112348at2157"/>
<sequence>MKARYAIKIAAGAILAAAGILLPFLIDGIEALSSILVTIGLVTIAVVVMRHWRFRDELESDERTKKLGAYGLAYSWLLTLIFLAILFWVDYLGLLALPVGGVLLVTILLMALSARIFQWYLFRQGDVA</sequence>
<gene>
    <name evidence="1" type="ORF">MMAB1_1850</name>
</gene>
<evidence type="ECO:0000313" key="1">
    <source>
        <dbReference type="EMBL" id="CVK33063.1"/>
    </source>
</evidence>
<proteinExistence type="predicted"/>
<dbReference type="GeneID" id="27137614"/>